<feature type="region of interest" description="Disordered" evidence="1">
    <location>
        <begin position="186"/>
        <end position="238"/>
    </location>
</feature>
<gene>
    <name evidence="2" type="ORF">MONAX_5E043751</name>
</gene>
<feature type="compositionally biased region" description="Low complexity" evidence="1">
    <location>
        <begin position="197"/>
        <end position="211"/>
    </location>
</feature>
<dbReference type="Proteomes" id="UP000335636">
    <property type="component" value="Unassembled WGS sequence"/>
</dbReference>
<evidence type="ECO:0000256" key="1">
    <source>
        <dbReference type="SAM" id="MobiDB-lite"/>
    </source>
</evidence>
<accession>A0A5E4CIZ0</accession>
<dbReference type="PANTHER" id="PTHR20875:SF2">
    <property type="entry name" value="EF-HAND CALCIUM-BINDING DOMAIN-CONTAINING PROTEIN 6"/>
    <property type="match status" value="1"/>
</dbReference>
<dbReference type="PANTHER" id="PTHR20875">
    <property type="entry name" value="EF-HAND CALCIUM-BINDING DOMAIN-CONTAINING PROTEIN 6-RELATED"/>
    <property type="match status" value="1"/>
</dbReference>
<name>A0A5E4CIZ0_MARMO</name>
<dbReference type="SUPFAM" id="SSF47473">
    <property type="entry name" value="EF-hand"/>
    <property type="match status" value="1"/>
</dbReference>
<comment type="caution">
    <text evidence="2">The sequence shown here is derived from an EMBL/GenBank/DDBJ whole genome shotgun (WGS) entry which is preliminary data.</text>
</comment>
<keyword evidence="3" id="KW-1185">Reference proteome</keyword>
<dbReference type="EMBL" id="CABDUW010001459">
    <property type="protein sequence ID" value="VTJ81748.1"/>
    <property type="molecule type" value="Genomic_DNA"/>
</dbReference>
<sequence length="352" mass="37881">MGLAPGNPPLQNCEPLESKLRKQVQGCWRGLLKECKEKDLDKQGTISASEFLGALRLCPLCHSCAGGCSPWHKPILGGEAKESRRATGASGEWAACTLCDWQLETRPVSVENVALTDQAARQGRGSGTVRGGPTPPASPPWCWLNCWDLHTTRCGVLAAVFYTQEVGARGVVPQIVDVIGMKMQSVQMPPQQPPPAACTSPSPDSHSTLSTHCHHSSGDSTAGYPGPGEGERGDRHRRPAVVSAALVEKFNLDMSKEESQQLVLKYDLKNNGRFAYCDFIQSCVLLLKAKETALMHRMRIQNTQKMVGVGSRGGAGWGPHSATSQDSLPDVPGLSATCPQTLLRGSWTRDTC</sequence>
<dbReference type="InterPro" id="IPR052603">
    <property type="entry name" value="EFCB6"/>
</dbReference>
<evidence type="ECO:0000313" key="3">
    <source>
        <dbReference type="Proteomes" id="UP000335636"/>
    </source>
</evidence>
<proteinExistence type="predicted"/>
<evidence type="ECO:0008006" key="4">
    <source>
        <dbReference type="Google" id="ProtNLM"/>
    </source>
</evidence>
<organism evidence="2 3">
    <name type="scientific">Marmota monax</name>
    <name type="common">Woodchuck</name>
    <dbReference type="NCBI Taxonomy" id="9995"/>
    <lineage>
        <taxon>Eukaryota</taxon>
        <taxon>Metazoa</taxon>
        <taxon>Chordata</taxon>
        <taxon>Craniata</taxon>
        <taxon>Vertebrata</taxon>
        <taxon>Euteleostomi</taxon>
        <taxon>Mammalia</taxon>
        <taxon>Eutheria</taxon>
        <taxon>Euarchontoglires</taxon>
        <taxon>Glires</taxon>
        <taxon>Rodentia</taxon>
        <taxon>Sciuromorpha</taxon>
        <taxon>Sciuridae</taxon>
        <taxon>Xerinae</taxon>
        <taxon>Marmotini</taxon>
        <taxon>Marmota</taxon>
    </lineage>
</organism>
<evidence type="ECO:0000313" key="2">
    <source>
        <dbReference type="EMBL" id="VTJ81748.1"/>
    </source>
</evidence>
<dbReference type="AlphaFoldDB" id="A0A5E4CIZ0"/>
<dbReference type="GO" id="GO:0005654">
    <property type="term" value="C:nucleoplasm"/>
    <property type="evidence" value="ECO:0007669"/>
    <property type="project" value="TreeGrafter"/>
</dbReference>
<dbReference type="InterPro" id="IPR011992">
    <property type="entry name" value="EF-hand-dom_pair"/>
</dbReference>
<protein>
    <recommendedName>
        <fullName evidence="4">EF-hand domain-containing protein</fullName>
    </recommendedName>
</protein>
<reference evidence="2" key="1">
    <citation type="submission" date="2019-04" db="EMBL/GenBank/DDBJ databases">
        <authorList>
            <person name="Alioto T."/>
            <person name="Alioto T."/>
        </authorList>
    </citation>
    <scope>NUCLEOTIDE SEQUENCE [LARGE SCALE GENOMIC DNA]</scope>
</reference>